<dbReference type="Pfam" id="PF00071">
    <property type="entry name" value="Ras"/>
    <property type="match status" value="1"/>
</dbReference>
<dbReference type="PROSITE" id="PS51420">
    <property type="entry name" value="RHO"/>
    <property type="match status" value="1"/>
</dbReference>
<evidence type="ECO:0008006" key="5">
    <source>
        <dbReference type="Google" id="ProtNLM"/>
    </source>
</evidence>
<name>A0ABR2JU00_9EUKA</name>
<dbReference type="SMART" id="SM00173">
    <property type="entry name" value="RAS"/>
    <property type="match status" value="1"/>
</dbReference>
<gene>
    <name evidence="3" type="ORF">M9Y10_044987</name>
</gene>
<sequence length="208" mass="23130">MRTNAISATYKIVVVGPSGVGKTALVQRLVEGSFQSETQSTVGVEFKSYIVHLDNQNIKLQIWDTAGQERFKSVSKAYFRNAIGAILVYDISNLVTFDDLSIWLTDLQQLCIPNAFILLVGNKSDLESSRQVGIQQAQDYAEQNHLEYLEASALNGNNVTETFTRLTYGIINKVKNGQIQVNPMASKSSPFKVEPDLKEEQNTESKCC</sequence>
<dbReference type="PANTHER" id="PTHR47979">
    <property type="entry name" value="DRAB11-RELATED"/>
    <property type="match status" value="1"/>
</dbReference>
<dbReference type="Proteomes" id="UP001470230">
    <property type="component" value="Unassembled WGS sequence"/>
</dbReference>
<evidence type="ECO:0000256" key="2">
    <source>
        <dbReference type="SAM" id="MobiDB-lite"/>
    </source>
</evidence>
<reference evidence="3 4" key="1">
    <citation type="submission" date="2024-04" db="EMBL/GenBank/DDBJ databases">
        <title>Tritrichomonas musculus Genome.</title>
        <authorList>
            <person name="Alves-Ferreira E."/>
            <person name="Grigg M."/>
            <person name="Lorenzi H."/>
            <person name="Galac M."/>
        </authorList>
    </citation>
    <scope>NUCLEOTIDE SEQUENCE [LARGE SCALE GENOMIC DNA]</scope>
    <source>
        <strain evidence="3 4">EAF2021</strain>
    </source>
</reference>
<protein>
    <recommendedName>
        <fullName evidence="5">Small GTP-binding protein</fullName>
    </recommendedName>
</protein>
<feature type="region of interest" description="Disordered" evidence="2">
    <location>
        <begin position="185"/>
        <end position="208"/>
    </location>
</feature>
<dbReference type="PRINTS" id="PR00449">
    <property type="entry name" value="RASTRNSFRMNG"/>
</dbReference>
<dbReference type="InterPro" id="IPR027417">
    <property type="entry name" value="P-loop_NTPase"/>
</dbReference>
<dbReference type="EMBL" id="JAPFFF010000009">
    <property type="protein sequence ID" value="KAK8882345.1"/>
    <property type="molecule type" value="Genomic_DNA"/>
</dbReference>
<dbReference type="SUPFAM" id="SSF52540">
    <property type="entry name" value="P-loop containing nucleoside triphosphate hydrolases"/>
    <property type="match status" value="1"/>
</dbReference>
<comment type="similarity">
    <text evidence="1">Belongs to the small GTPase superfamily. Rab family.</text>
</comment>
<dbReference type="PROSITE" id="PS51417">
    <property type="entry name" value="ARF"/>
    <property type="match status" value="1"/>
</dbReference>
<organism evidence="3 4">
    <name type="scientific">Tritrichomonas musculus</name>
    <dbReference type="NCBI Taxonomy" id="1915356"/>
    <lineage>
        <taxon>Eukaryota</taxon>
        <taxon>Metamonada</taxon>
        <taxon>Parabasalia</taxon>
        <taxon>Tritrichomonadida</taxon>
        <taxon>Tritrichomonadidae</taxon>
        <taxon>Tritrichomonas</taxon>
    </lineage>
</organism>
<dbReference type="PROSITE" id="PS51421">
    <property type="entry name" value="RAS"/>
    <property type="match status" value="1"/>
</dbReference>
<dbReference type="SMART" id="SM00175">
    <property type="entry name" value="RAB"/>
    <property type="match status" value="1"/>
</dbReference>
<evidence type="ECO:0000313" key="3">
    <source>
        <dbReference type="EMBL" id="KAK8882345.1"/>
    </source>
</evidence>
<dbReference type="PROSITE" id="PS51419">
    <property type="entry name" value="RAB"/>
    <property type="match status" value="1"/>
</dbReference>
<dbReference type="SMART" id="SM00176">
    <property type="entry name" value="RAN"/>
    <property type="match status" value="1"/>
</dbReference>
<dbReference type="NCBIfam" id="TIGR00231">
    <property type="entry name" value="small_GTP"/>
    <property type="match status" value="1"/>
</dbReference>
<dbReference type="CDD" id="cd00154">
    <property type="entry name" value="Rab"/>
    <property type="match status" value="1"/>
</dbReference>
<keyword evidence="4" id="KW-1185">Reference proteome</keyword>
<dbReference type="InterPro" id="IPR005225">
    <property type="entry name" value="Small_GTP-bd"/>
</dbReference>
<dbReference type="InterPro" id="IPR050209">
    <property type="entry name" value="Rab_GTPases_membrane_traffic"/>
</dbReference>
<accession>A0ABR2JU00</accession>
<dbReference type="SMART" id="SM00177">
    <property type="entry name" value="ARF"/>
    <property type="match status" value="1"/>
</dbReference>
<feature type="compositionally biased region" description="Basic and acidic residues" evidence="2">
    <location>
        <begin position="193"/>
        <end position="208"/>
    </location>
</feature>
<dbReference type="Gene3D" id="3.40.50.300">
    <property type="entry name" value="P-loop containing nucleotide triphosphate hydrolases"/>
    <property type="match status" value="1"/>
</dbReference>
<dbReference type="SMART" id="SM00174">
    <property type="entry name" value="RHO"/>
    <property type="match status" value="1"/>
</dbReference>
<evidence type="ECO:0000313" key="4">
    <source>
        <dbReference type="Proteomes" id="UP001470230"/>
    </source>
</evidence>
<proteinExistence type="inferred from homology"/>
<evidence type="ECO:0000256" key="1">
    <source>
        <dbReference type="ARBA" id="ARBA00006270"/>
    </source>
</evidence>
<dbReference type="InterPro" id="IPR001806">
    <property type="entry name" value="Small_GTPase"/>
</dbReference>
<comment type="caution">
    <text evidence="3">The sequence shown here is derived from an EMBL/GenBank/DDBJ whole genome shotgun (WGS) entry which is preliminary data.</text>
</comment>